<dbReference type="EMBL" id="JBHTLM010000008">
    <property type="protein sequence ID" value="MFD1177096.1"/>
    <property type="molecule type" value="Genomic_DNA"/>
</dbReference>
<dbReference type="RefSeq" id="WP_379319548.1">
    <property type="nucleotide sequence ID" value="NZ_JBHTLM010000008.1"/>
</dbReference>
<sequence>MFLAEEVSGLTEMIMTKFPGVTVHRFKGPAEPAAGEFIVELKQEIRRSDSRSHTLAERQYTISFFANHAEEAVLSMEALSRYIMNEITEIGSVPSEGGMALRAASFAIASLEQLEGGLMKCVGTVLINSRESVSLKPHEKIGRIEIRTINH</sequence>
<dbReference type="Proteomes" id="UP001597262">
    <property type="component" value="Unassembled WGS sequence"/>
</dbReference>
<accession>A0ABW3RX83</accession>
<comment type="caution">
    <text evidence="1">The sequence shown here is derived from an EMBL/GenBank/DDBJ whole genome shotgun (WGS) entry which is preliminary data.</text>
</comment>
<keyword evidence="2" id="KW-1185">Reference proteome</keyword>
<proteinExistence type="predicted"/>
<gene>
    <name evidence="1" type="ORF">ACFQ3W_12445</name>
</gene>
<organism evidence="1 2">
    <name type="scientific">Paenibacillus puldeungensis</name>
    <dbReference type="NCBI Taxonomy" id="696536"/>
    <lineage>
        <taxon>Bacteria</taxon>
        <taxon>Bacillati</taxon>
        <taxon>Bacillota</taxon>
        <taxon>Bacilli</taxon>
        <taxon>Bacillales</taxon>
        <taxon>Paenibacillaceae</taxon>
        <taxon>Paenibacillus</taxon>
    </lineage>
</organism>
<evidence type="ECO:0000313" key="2">
    <source>
        <dbReference type="Proteomes" id="UP001597262"/>
    </source>
</evidence>
<reference evidence="2" key="1">
    <citation type="journal article" date="2019" name="Int. J. Syst. Evol. Microbiol.">
        <title>The Global Catalogue of Microorganisms (GCM) 10K type strain sequencing project: providing services to taxonomists for standard genome sequencing and annotation.</title>
        <authorList>
            <consortium name="The Broad Institute Genomics Platform"/>
            <consortium name="The Broad Institute Genome Sequencing Center for Infectious Disease"/>
            <person name="Wu L."/>
            <person name="Ma J."/>
        </authorList>
    </citation>
    <scope>NUCLEOTIDE SEQUENCE [LARGE SCALE GENOMIC DNA]</scope>
    <source>
        <strain evidence="2">CCUG 59189</strain>
    </source>
</reference>
<evidence type="ECO:0000313" key="1">
    <source>
        <dbReference type="EMBL" id="MFD1177096.1"/>
    </source>
</evidence>
<name>A0ABW3RX83_9BACL</name>
<protein>
    <submittedName>
        <fullName evidence="1">Uncharacterized protein</fullName>
    </submittedName>
</protein>